<reference evidence="7" key="1">
    <citation type="journal article" date="2016" name="Gigascience">
        <title>De novo construction of an expanded transcriptome assembly for the western tarnished plant bug, Lygus hesperus.</title>
        <authorList>
            <person name="Tassone E.E."/>
            <person name="Geib S.M."/>
            <person name="Hall B."/>
            <person name="Fabrick J.A."/>
            <person name="Brent C.S."/>
            <person name="Hull J.J."/>
        </authorList>
    </citation>
    <scope>NUCLEOTIDE SEQUENCE</scope>
</reference>
<feature type="non-terminal residue" evidence="7">
    <location>
        <position position="398"/>
    </location>
</feature>
<evidence type="ECO:0000256" key="6">
    <source>
        <dbReference type="SAM" id="Phobius"/>
    </source>
</evidence>
<gene>
    <name evidence="7" type="primary">EPT1_1</name>
    <name evidence="7" type="ORF">g.74153</name>
</gene>
<dbReference type="InterPro" id="IPR000462">
    <property type="entry name" value="CDP-OH_P_trans"/>
</dbReference>
<proteinExistence type="inferred from homology"/>
<dbReference type="PIRSF" id="PIRSF015665">
    <property type="entry name" value="CHOPT"/>
    <property type="match status" value="1"/>
</dbReference>
<evidence type="ECO:0000256" key="5">
    <source>
        <dbReference type="RuleBase" id="RU003750"/>
    </source>
</evidence>
<dbReference type="GO" id="GO:0006646">
    <property type="term" value="P:phosphatidylethanolamine biosynthetic process"/>
    <property type="evidence" value="ECO:0007669"/>
    <property type="project" value="TreeGrafter"/>
</dbReference>
<dbReference type="InterPro" id="IPR014472">
    <property type="entry name" value="CHOPT"/>
</dbReference>
<evidence type="ECO:0000256" key="4">
    <source>
        <dbReference type="ARBA" id="ARBA00023136"/>
    </source>
</evidence>
<evidence type="ECO:0000256" key="2">
    <source>
        <dbReference type="ARBA" id="ARBA00010441"/>
    </source>
</evidence>
<dbReference type="InterPro" id="IPR043130">
    <property type="entry name" value="CDP-OH_PTrfase_TM_dom"/>
</dbReference>
<keyword evidence="3 5" id="KW-0808">Transferase</keyword>
<name>A0A146MAK1_LYGHE</name>
<feature type="transmembrane region" description="Helical" evidence="6">
    <location>
        <begin position="281"/>
        <end position="297"/>
    </location>
</feature>
<dbReference type="PANTHER" id="PTHR10414:SF71">
    <property type="entry name" value="FI05338P"/>
    <property type="match status" value="1"/>
</dbReference>
<feature type="transmembrane region" description="Helical" evidence="6">
    <location>
        <begin position="242"/>
        <end position="260"/>
    </location>
</feature>
<feature type="transmembrane region" description="Helical" evidence="6">
    <location>
        <begin position="89"/>
        <end position="107"/>
    </location>
</feature>
<feature type="transmembrane region" description="Helical" evidence="6">
    <location>
        <begin position="339"/>
        <end position="357"/>
    </location>
</feature>
<evidence type="ECO:0000313" key="7">
    <source>
        <dbReference type="EMBL" id="JAQ16774.1"/>
    </source>
</evidence>
<sequence length="398" mass="45641">MCTTLFDMNYKYLTPEMLKGFDNYKYSAIDSSPISRYLMHPFWNNVVLLCPRWMAPNLLTFLGFLFTLSAALLLSYYDWNFYGDSIPPWVFLVVPVLIFVGYTLDGIDGKQARNTGTSSPLGELFDHGLDSWTAALIPVCLYSVFGRYDVTQTNSTRNVFVSPQGEFSVPPYRFYFVIWNVFLTFYITHWEKYITGTLFLPWGYDLSMLSTTAVFFFMYFTDQSLWAYKVTENLHLGSMVETIFYLTSIVPSLPVCVLNIRKSYIEKTGKNLAFKEAIRPLAPLATFAFVTILWATVSPNNIILAHPRAFYFLTGNVFSNITCRLVVSQMSGTRCRTTNALILPVLAGLILSYYLPFLEVTCVYLLLALTTWAHLHYGICVVDQMCDHLRIRCFKIDP</sequence>
<dbReference type="GO" id="GO:0005794">
    <property type="term" value="C:Golgi apparatus"/>
    <property type="evidence" value="ECO:0007669"/>
    <property type="project" value="TreeGrafter"/>
</dbReference>
<feature type="transmembrane region" description="Helical" evidence="6">
    <location>
        <begin position="58"/>
        <end position="77"/>
    </location>
</feature>
<dbReference type="Pfam" id="PF01066">
    <property type="entry name" value="CDP-OH_P_transf"/>
    <property type="match status" value="1"/>
</dbReference>
<feature type="transmembrane region" description="Helical" evidence="6">
    <location>
        <begin position="202"/>
        <end position="222"/>
    </location>
</feature>
<comment type="subcellular location">
    <subcellularLocation>
        <location evidence="1">Membrane</location>
    </subcellularLocation>
</comment>
<protein>
    <submittedName>
        <fullName evidence="7">Ethanolaminephosphotransferase 1</fullName>
    </submittedName>
</protein>
<dbReference type="InterPro" id="IPR048254">
    <property type="entry name" value="CDP_ALCOHOL_P_TRANSF_CS"/>
</dbReference>
<keyword evidence="4 6" id="KW-0472">Membrane</keyword>
<dbReference type="AlphaFoldDB" id="A0A146MAK1"/>
<evidence type="ECO:0000256" key="3">
    <source>
        <dbReference type="ARBA" id="ARBA00022679"/>
    </source>
</evidence>
<evidence type="ECO:0000256" key="1">
    <source>
        <dbReference type="ARBA" id="ARBA00004370"/>
    </source>
</evidence>
<comment type="similarity">
    <text evidence="2 5">Belongs to the CDP-alcohol phosphatidyltransferase class-I family.</text>
</comment>
<dbReference type="PANTHER" id="PTHR10414">
    <property type="entry name" value="ETHANOLAMINEPHOSPHOTRANSFERASE"/>
    <property type="match status" value="1"/>
</dbReference>
<keyword evidence="6" id="KW-1133">Transmembrane helix</keyword>
<dbReference type="GO" id="GO:0005789">
    <property type="term" value="C:endoplasmic reticulum membrane"/>
    <property type="evidence" value="ECO:0007669"/>
    <property type="project" value="TreeGrafter"/>
</dbReference>
<feature type="transmembrane region" description="Helical" evidence="6">
    <location>
        <begin position="309"/>
        <end position="327"/>
    </location>
</feature>
<dbReference type="Gene3D" id="1.20.120.1760">
    <property type="match status" value="1"/>
</dbReference>
<feature type="transmembrane region" description="Helical" evidence="6">
    <location>
        <begin position="363"/>
        <end position="382"/>
    </location>
</feature>
<organism evidence="7">
    <name type="scientific">Lygus hesperus</name>
    <name type="common">Western plant bug</name>
    <dbReference type="NCBI Taxonomy" id="30085"/>
    <lineage>
        <taxon>Eukaryota</taxon>
        <taxon>Metazoa</taxon>
        <taxon>Ecdysozoa</taxon>
        <taxon>Arthropoda</taxon>
        <taxon>Hexapoda</taxon>
        <taxon>Insecta</taxon>
        <taxon>Pterygota</taxon>
        <taxon>Neoptera</taxon>
        <taxon>Paraneoptera</taxon>
        <taxon>Hemiptera</taxon>
        <taxon>Heteroptera</taxon>
        <taxon>Panheteroptera</taxon>
        <taxon>Cimicomorpha</taxon>
        <taxon>Miridae</taxon>
        <taxon>Mirini</taxon>
        <taxon>Lygus</taxon>
    </lineage>
</organism>
<keyword evidence="6" id="KW-0812">Transmembrane</keyword>
<accession>A0A146MAK1</accession>
<dbReference type="PROSITE" id="PS00379">
    <property type="entry name" value="CDP_ALCOHOL_P_TRANSF"/>
    <property type="match status" value="1"/>
</dbReference>
<dbReference type="GO" id="GO:0004307">
    <property type="term" value="F:ethanolaminephosphotransferase activity"/>
    <property type="evidence" value="ECO:0007669"/>
    <property type="project" value="TreeGrafter"/>
</dbReference>
<dbReference type="EMBL" id="GDHC01001855">
    <property type="protein sequence ID" value="JAQ16774.1"/>
    <property type="molecule type" value="Transcribed_RNA"/>
</dbReference>